<reference evidence="1 2" key="1">
    <citation type="journal article" date="2021" name="Commun. Biol.">
        <title>The genome of Shorea leprosula (Dipterocarpaceae) highlights the ecological relevance of drought in aseasonal tropical rainforests.</title>
        <authorList>
            <person name="Ng K.K.S."/>
            <person name="Kobayashi M.J."/>
            <person name="Fawcett J.A."/>
            <person name="Hatakeyama M."/>
            <person name="Paape T."/>
            <person name="Ng C.H."/>
            <person name="Ang C.C."/>
            <person name="Tnah L.H."/>
            <person name="Lee C.T."/>
            <person name="Nishiyama T."/>
            <person name="Sese J."/>
            <person name="O'Brien M.J."/>
            <person name="Copetti D."/>
            <person name="Mohd Noor M.I."/>
            <person name="Ong R.C."/>
            <person name="Putra M."/>
            <person name="Sireger I.Z."/>
            <person name="Indrioko S."/>
            <person name="Kosugi Y."/>
            <person name="Izuno A."/>
            <person name="Isagi Y."/>
            <person name="Lee S.L."/>
            <person name="Shimizu K.K."/>
        </authorList>
    </citation>
    <scope>NUCLEOTIDE SEQUENCE [LARGE SCALE GENOMIC DNA]</scope>
    <source>
        <strain evidence="1">214</strain>
    </source>
</reference>
<proteinExistence type="predicted"/>
<gene>
    <name evidence="1" type="ORF">SLEP1_g34921</name>
</gene>
<protein>
    <submittedName>
        <fullName evidence="1">Uncharacterized protein</fullName>
    </submittedName>
</protein>
<dbReference type="Proteomes" id="UP001054252">
    <property type="component" value="Unassembled WGS sequence"/>
</dbReference>
<comment type="caution">
    <text evidence="1">The sequence shown here is derived from an EMBL/GenBank/DDBJ whole genome shotgun (WGS) entry which is preliminary data.</text>
</comment>
<sequence>MRGWKVCQRESFALKKSKSMRMPMGAELWRRRCL</sequence>
<organism evidence="1 2">
    <name type="scientific">Rubroshorea leprosula</name>
    <dbReference type="NCBI Taxonomy" id="152421"/>
    <lineage>
        <taxon>Eukaryota</taxon>
        <taxon>Viridiplantae</taxon>
        <taxon>Streptophyta</taxon>
        <taxon>Embryophyta</taxon>
        <taxon>Tracheophyta</taxon>
        <taxon>Spermatophyta</taxon>
        <taxon>Magnoliopsida</taxon>
        <taxon>eudicotyledons</taxon>
        <taxon>Gunneridae</taxon>
        <taxon>Pentapetalae</taxon>
        <taxon>rosids</taxon>
        <taxon>malvids</taxon>
        <taxon>Malvales</taxon>
        <taxon>Dipterocarpaceae</taxon>
        <taxon>Rubroshorea</taxon>
    </lineage>
</organism>
<accession>A0AAV5KLV5</accession>
<keyword evidence="2" id="KW-1185">Reference proteome</keyword>
<dbReference type="AlphaFoldDB" id="A0AAV5KLV5"/>
<dbReference type="EMBL" id="BPVZ01000069">
    <property type="protein sequence ID" value="GKV25484.1"/>
    <property type="molecule type" value="Genomic_DNA"/>
</dbReference>
<evidence type="ECO:0000313" key="1">
    <source>
        <dbReference type="EMBL" id="GKV25484.1"/>
    </source>
</evidence>
<name>A0AAV5KLV5_9ROSI</name>
<evidence type="ECO:0000313" key="2">
    <source>
        <dbReference type="Proteomes" id="UP001054252"/>
    </source>
</evidence>